<dbReference type="SUPFAM" id="SSF75615">
    <property type="entry name" value="Siroheme synthase middle domains-like"/>
    <property type="match status" value="1"/>
</dbReference>
<evidence type="ECO:0000256" key="6">
    <source>
        <dbReference type="ARBA" id="ARBA00047561"/>
    </source>
</evidence>
<evidence type="ECO:0000256" key="1">
    <source>
        <dbReference type="ARBA" id="ARBA00005010"/>
    </source>
</evidence>
<evidence type="ECO:0000256" key="5">
    <source>
        <dbReference type="ARBA" id="ARBA00023244"/>
    </source>
</evidence>
<dbReference type="Proteomes" id="UP000000798">
    <property type="component" value="Chromosome"/>
</dbReference>
<dbReference type="NCBIfam" id="TIGR01470">
    <property type="entry name" value="cysG_Nterm"/>
    <property type="match status" value="1"/>
</dbReference>
<organism evidence="8 9">
    <name type="scientific">Aquifex aeolicus (strain VF5)</name>
    <dbReference type="NCBI Taxonomy" id="224324"/>
    <lineage>
        <taxon>Bacteria</taxon>
        <taxon>Pseudomonadati</taxon>
        <taxon>Aquificota</taxon>
        <taxon>Aquificia</taxon>
        <taxon>Aquificales</taxon>
        <taxon>Aquificaceae</taxon>
        <taxon>Aquifex</taxon>
    </lineage>
</organism>
<protein>
    <recommendedName>
        <fullName evidence="2">precorrin-2 dehydrogenase</fullName>
        <ecNumber evidence="2">1.3.1.76</ecNumber>
    </recommendedName>
</protein>
<gene>
    <name evidence="8" type="primary">cysG</name>
    <name evidence="8" type="ordered locus">aq_1237</name>
</gene>
<keyword evidence="9" id="KW-1185">Reference proteome</keyword>
<dbReference type="Pfam" id="PF13241">
    <property type="entry name" value="NAD_binding_7"/>
    <property type="match status" value="1"/>
</dbReference>
<dbReference type="PIR" id="G70406">
    <property type="entry name" value="G70406"/>
</dbReference>
<comment type="catalytic activity">
    <reaction evidence="6">
        <text>precorrin-2 + NAD(+) = sirohydrochlorin + NADH + 2 H(+)</text>
        <dbReference type="Rhea" id="RHEA:15613"/>
        <dbReference type="ChEBI" id="CHEBI:15378"/>
        <dbReference type="ChEBI" id="CHEBI:57540"/>
        <dbReference type="ChEBI" id="CHEBI:57945"/>
        <dbReference type="ChEBI" id="CHEBI:58351"/>
        <dbReference type="ChEBI" id="CHEBI:58827"/>
        <dbReference type="EC" id="1.3.1.76"/>
    </reaction>
</comment>
<dbReference type="Gene3D" id="3.30.160.110">
    <property type="entry name" value="Siroheme synthase, domain 2"/>
    <property type="match status" value="1"/>
</dbReference>
<evidence type="ECO:0000313" key="9">
    <source>
        <dbReference type="Proteomes" id="UP000000798"/>
    </source>
</evidence>
<dbReference type="InterPro" id="IPR036291">
    <property type="entry name" value="NAD(P)-bd_dom_sf"/>
</dbReference>
<dbReference type="InterPro" id="IPR028161">
    <property type="entry name" value="Met8-like"/>
</dbReference>
<dbReference type="HOGENOM" id="CLU_011276_8_1_0"/>
<dbReference type="InParanoid" id="O67282"/>
<feature type="domain" description="Siroheme synthase central" evidence="7">
    <location>
        <begin position="120"/>
        <end position="146"/>
    </location>
</feature>
<dbReference type="InterPro" id="IPR006367">
    <property type="entry name" value="Sirohaem_synthase_N"/>
</dbReference>
<dbReference type="GO" id="GO:0043115">
    <property type="term" value="F:precorrin-2 dehydrogenase activity"/>
    <property type="evidence" value="ECO:0000318"/>
    <property type="project" value="GO_Central"/>
</dbReference>
<dbReference type="Gene3D" id="3.40.50.720">
    <property type="entry name" value="NAD(P)-binding Rossmann-like Domain"/>
    <property type="match status" value="1"/>
</dbReference>
<dbReference type="STRING" id="224324.aq_1237"/>
<keyword evidence="5" id="KW-0627">Porphyrin biosynthesis</keyword>
<dbReference type="GO" id="GO:0004325">
    <property type="term" value="F:ferrochelatase activity"/>
    <property type="evidence" value="ECO:0007669"/>
    <property type="project" value="InterPro"/>
</dbReference>
<dbReference type="KEGG" id="aae:aq_1237"/>
<accession>O67282</accession>
<sequence>MSSYFPVYLDLKDKEVLVIGGGRVATRKVKTLLEFTKNITIVSPKVTEELKNLIKEKKIKWIDRKFKPSDLKDKFLVVVAVDDIKLQKRVFNLCEKRGILCNSVDSPKYCNFIFPSIIKRGDLVISISTSGKVPALSRALREKIEECLPENIEEIMKELEIIRKSEEKGEERQKKLLRLARELLKNF</sequence>
<evidence type="ECO:0000259" key="7">
    <source>
        <dbReference type="Pfam" id="PF14824"/>
    </source>
</evidence>
<evidence type="ECO:0000256" key="3">
    <source>
        <dbReference type="ARBA" id="ARBA00023002"/>
    </source>
</evidence>
<dbReference type="PATRIC" id="fig|224324.8.peg.963"/>
<dbReference type="RefSeq" id="WP_010880784.1">
    <property type="nucleotide sequence ID" value="NC_000918.1"/>
</dbReference>
<dbReference type="eggNOG" id="COG1648">
    <property type="taxonomic scope" value="Bacteria"/>
</dbReference>
<dbReference type="GO" id="GO:0019354">
    <property type="term" value="P:siroheme biosynthetic process"/>
    <property type="evidence" value="ECO:0000318"/>
    <property type="project" value="GO_Central"/>
</dbReference>
<dbReference type="PANTHER" id="PTHR35330">
    <property type="entry name" value="SIROHEME BIOSYNTHESIS PROTEIN MET8"/>
    <property type="match status" value="1"/>
</dbReference>
<name>O67282_AQUAE</name>
<reference evidence="8 9" key="1">
    <citation type="journal article" date="1998" name="Nature">
        <title>The complete genome of the hyperthermophilic bacterium Aquifex aeolicus.</title>
        <authorList>
            <person name="Deckert G."/>
            <person name="Warren P.V."/>
            <person name="Gaasterland T."/>
            <person name="Young W.G."/>
            <person name="Lenox A.L."/>
            <person name="Graham D.E."/>
            <person name="Overbeek R."/>
            <person name="Snead M.A."/>
            <person name="Keller M."/>
            <person name="Aujay M."/>
            <person name="Huber R."/>
            <person name="Feldman R.A."/>
            <person name="Short J.M."/>
            <person name="Olson G.J."/>
            <person name="Swanson R.V."/>
        </authorList>
    </citation>
    <scope>NUCLEOTIDE SEQUENCE [LARGE SCALE GENOMIC DNA]</scope>
    <source>
        <strain evidence="8 9">VF5</strain>
    </source>
</reference>
<dbReference type="UniPathway" id="UPA00262">
    <property type="reaction ID" value="UER00222"/>
</dbReference>
<evidence type="ECO:0000256" key="4">
    <source>
        <dbReference type="ARBA" id="ARBA00023027"/>
    </source>
</evidence>
<evidence type="ECO:0000256" key="2">
    <source>
        <dbReference type="ARBA" id="ARBA00012400"/>
    </source>
</evidence>
<dbReference type="InterPro" id="IPR028281">
    <property type="entry name" value="Sirohaem_synthase_central"/>
</dbReference>
<proteinExistence type="predicted"/>
<dbReference type="AlphaFoldDB" id="O67282"/>
<comment type="pathway">
    <text evidence="1">Porphyrin-containing compound metabolism; siroheme biosynthesis; sirohydrochlorin from precorrin-2: step 1/1.</text>
</comment>
<dbReference type="EC" id="1.3.1.76" evidence="2"/>
<keyword evidence="4" id="KW-0520">NAD</keyword>
<dbReference type="EnsemblBacteria" id="AAC07241">
    <property type="protein sequence ID" value="AAC07241"/>
    <property type="gene ID" value="aq_1237"/>
</dbReference>
<dbReference type="Pfam" id="PF14824">
    <property type="entry name" value="Sirohm_synth_M"/>
    <property type="match status" value="1"/>
</dbReference>
<dbReference type="EMBL" id="AE000657">
    <property type="protein sequence ID" value="AAC07241.1"/>
    <property type="molecule type" value="Genomic_DNA"/>
</dbReference>
<evidence type="ECO:0000313" key="8">
    <source>
        <dbReference type="EMBL" id="AAC07241.1"/>
    </source>
</evidence>
<dbReference type="SUPFAM" id="SSF51735">
    <property type="entry name" value="NAD(P)-binding Rossmann-fold domains"/>
    <property type="match status" value="1"/>
</dbReference>
<dbReference type="PANTHER" id="PTHR35330:SF1">
    <property type="entry name" value="SIROHEME BIOSYNTHESIS PROTEIN MET8"/>
    <property type="match status" value="1"/>
</dbReference>
<dbReference type="OrthoDB" id="9773765at2"/>
<keyword evidence="3" id="KW-0560">Oxidoreductase</keyword>